<protein>
    <submittedName>
        <fullName evidence="2">Uncharacterized protein</fullName>
    </submittedName>
</protein>
<feature type="region of interest" description="Disordered" evidence="1">
    <location>
        <begin position="57"/>
        <end position="81"/>
    </location>
</feature>
<evidence type="ECO:0000313" key="2">
    <source>
        <dbReference type="EMBL" id="VFR02385.1"/>
    </source>
</evidence>
<name>A0A484NR20_9ASTE</name>
<reference evidence="2 3" key="1">
    <citation type="submission" date="2018-04" db="EMBL/GenBank/DDBJ databases">
        <authorList>
            <person name="Vogel A."/>
        </authorList>
    </citation>
    <scope>NUCLEOTIDE SEQUENCE [LARGE SCALE GENOMIC DNA]</scope>
</reference>
<proteinExistence type="predicted"/>
<evidence type="ECO:0000256" key="1">
    <source>
        <dbReference type="SAM" id="MobiDB-lite"/>
    </source>
</evidence>
<gene>
    <name evidence="2" type="ORF">CCAM_LOCUS44160</name>
</gene>
<feature type="compositionally biased region" description="Acidic residues" evidence="1">
    <location>
        <begin position="63"/>
        <end position="81"/>
    </location>
</feature>
<dbReference type="Proteomes" id="UP000595140">
    <property type="component" value="Unassembled WGS sequence"/>
</dbReference>
<dbReference type="AlphaFoldDB" id="A0A484NR20"/>
<keyword evidence="3" id="KW-1185">Reference proteome</keyword>
<evidence type="ECO:0000313" key="3">
    <source>
        <dbReference type="Proteomes" id="UP000595140"/>
    </source>
</evidence>
<organism evidence="2 3">
    <name type="scientific">Cuscuta campestris</name>
    <dbReference type="NCBI Taxonomy" id="132261"/>
    <lineage>
        <taxon>Eukaryota</taxon>
        <taxon>Viridiplantae</taxon>
        <taxon>Streptophyta</taxon>
        <taxon>Embryophyta</taxon>
        <taxon>Tracheophyta</taxon>
        <taxon>Spermatophyta</taxon>
        <taxon>Magnoliopsida</taxon>
        <taxon>eudicotyledons</taxon>
        <taxon>Gunneridae</taxon>
        <taxon>Pentapetalae</taxon>
        <taxon>asterids</taxon>
        <taxon>lamiids</taxon>
        <taxon>Solanales</taxon>
        <taxon>Convolvulaceae</taxon>
        <taxon>Cuscuteae</taxon>
        <taxon>Cuscuta</taxon>
        <taxon>Cuscuta subgen. Grammica</taxon>
        <taxon>Cuscuta sect. Cleistogrammica</taxon>
    </lineage>
</organism>
<accession>A0A484NR20</accession>
<dbReference type="EMBL" id="OOIL02006805">
    <property type="protein sequence ID" value="VFR02385.1"/>
    <property type="molecule type" value="Genomic_DNA"/>
</dbReference>
<sequence>MYEHSEENDFSSAYSTPNSYESELEAVFDEIRIEKQLSMVREKVEAYYTNVPVANTAPLASTEDVDVEDVEDDDDTDSDSYIYEEGDDVLWELLFSDPKMRHKDF</sequence>